<organism evidence="6 7">
    <name type="scientific">Solirubrobacter ginsenosidimutans</name>
    <dbReference type="NCBI Taxonomy" id="490573"/>
    <lineage>
        <taxon>Bacteria</taxon>
        <taxon>Bacillati</taxon>
        <taxon>Actinomycetota</taxon>
        <taxon>Thermoleophilia</taxon>
        <taxon>Solirubrobacterales</taxon>
        <taxon>Solirubrobacteraceae</taxon>
        <taxon>Solirubrobacter</taxon>
    </lineage>
</organism>
<dbReference type="Proteomes" id="UP001149140">
    <property type="component" value="Unassembled WGS sequence"/>
</dbReference>
<sequence length="306" mass="33430">MELRHLRYFIAVAEELHFRRAAERLHMSQPPLSQQIRQLEEEVGAQLLSRNQRKVELTAAGAAFLVRAREILDAVEDAARQARRVQRGEVGRLAVGFVGSAMYSFVPELLRAFREQAPDIGLRLHEMGTTEQLRQLDDGRLDVGFLRTPGRWPGLSFETVLEEEIVVAMPDVHPLSQHPLVHAADLVGESLVLLTPAGSPGLRAALATSIAQLGGEEQIVQEVAEMQTVIGLVAAGVGISLVPESVRALVRHGVTYRPLDGNAPVVRLAMAWRATDESPVLAAFLEKARAAAPAEGERGRRGPARK</sequence>
<evidence type="ECO:0000313" key="7">
    <source>
        <dbReference type="Proteomes" id="UP001149140"/>
    </source>
</evidence>
<comment type="similarity">
    <text evidence="1">Belongs to the LysR transcriptional regulatory family.</text>
</comment>
<keyword evidence="2" id="KW-0805">Transcription regulation</keyword>
<dbReference type="Gene3D" id="3.40.190.10">
    <property type="entry name" value="Periplasmic binding protein-like II"/>
    <property type="match status" value="2"/>
</dbReference>
<evidence type="ECO:0000256" key="3">
    <source>
        <dbReference type="ARBA" id="ARBA00023125"/>
    </source>
</evidence>
<dbReference type="InterPro" id="IPR036390">
    <property type="entry name" value="WH_DNA-bd_sf"/>
</dbReference>
<protein>
    <submittedName>
        <fullName evidence="6">LysR substrate-binding domain-containing protein</fullName>
    </submittedName>
</protein>
<dbReference type="Pfam" id="PF03466">
    <property type="entry name" value="LysR_substrate"/>
    <property type="match status" value="1"/>
</dbReference>
<dbReference type="SUPFAM" id="SSF53850">
    <property type="entry name" value="Periplasmic binding protein-like II"/>
    <property type="match status" value="1"/>
</dbReference>
<dbReference type="InterPro" id="IPR036388">
    <property type="entry name" value="WH-like_DNA-bd_sf"/>
</dbReference>
<feature type="domain" description="HTH lysR-type" evidence="5">
    <location>
        <begin position="1"/>
        <end position="58"/>
    </location>
</feature>
<dbReference type="Gene3D" id="1.10.10.10">
    <property type="entry name" value="Winged helix-like DNA-binding domain superfamily/Winged helix DNA-binding domain"/>
    <property type="match status" value="1"/>
</dbReference>
<evidence type="ECO:0000256" key="1">
    <source>
        <dbReference type="ARBA" id="ARBA00009437"/>
    </source>
</evidence>
<dbReference type="AlphaFoldDB" id="A0A9X3S6Z1"/>
<evidence type="ECO:0000256" key="4">
    <source>
        <dbReference type="ARBA" id="ARBA00023163"/>
    </source>
</evidence>
<reference evidence="6" key="1">
    <citation type="submission" date="2022-10" db="EMBL/GenBank/DDBJ databases">
        <title>The WGS of Solirubrobacter ginsenosidimutans DSM 21036.</title>
        <authorList>
            <person name="Jiang Z."/>
        </authorList>
    </citation>
    <scope>NUCLEOTIDE SEQUENCE</scope>
    <source>
        <strain evidence="6">DSM 21036</strain>
    </source>
</reference>
<keyword evidence="7" id="KW-1185">Reference proteome</keyword>
<keyword evidence="3" id="KW-0238">DNA-binding</keyword>
<name>A0A9X3S6Z1_9ACTN</name>
<dbReference type="Pfam" id="PF00126">
    <property type="entry name" value="HTH_1"/>
    <property type="match status" value="1"/>
</dbReference>
<dbReference type="PROSITE" id="PS50931">
    <property type="entry name" value="HTH_LYSR"/>
    <property type="match status" value="1"/>
</dbReference>
<accession>A0A9X3S6Z1</accession>
<dbReference type="FunFam" id="1.10.10.10:FF:000001">
    <property type="entry name" value="LysR family transcriptional regulator"/>
    <property type="match status" value="1"/>
</dbReference>
<keyword evidence="4" id="KW-0804">Transcription</keyword>
<proteinExistence type="inferred from homology"/>
<dbReference type="PANTHER" id="PTHR30346">
    <property type="entry name" value="TRANSCRIPTIONAL DUAL REGULATOR HCAR-RELATED"/>
    <property type="match status" value="1"/>
</dbReference>
<dbReference type="InterPro" id="IPR005119">
    <property type="entry name" value="LysR_subst-bd"/>
</dbReference>
<dbReference type="GO" id="GO:0003677">
    <property type="term" value="F:DNA binding"/>
    <property type="evidence" value="ECO:0007669"/>
    <property type="project" value="UniProtKB-KW"/>
</dbReference>
<evidence type="ECO:0000313" key="6">
    <source>
        <dbReference type="EMBL" id="MDA0163033.1"/>
    </source>
</evidence>
<dbReference type="GO" id="GO:0003700">
    <property type="term" value="F:DNA-binding transcription factor activity"/>
    <property type="evidence" value="ECO:0007669"/>
    <property type="project" value="InterPro"/>
</dbReference>
<dbReference type="RefSeq" id="WP_270042274.1">
    <property type="nucleotide sequence ID" value="NZ_JAPDOD010000022.1"/>
</dbReference>
<dbReference type="GO" id="GO:0032993">
    <property type="term" value="C:protein-DNA complex"/>
    <property type="evidence" value="ECO:0007669"/>
    <property type="project" value="TreeGrafter"/>
</dbReference>
<dbReference type="InterPro" id="IPR000847">
    <property type="entry name" value="LysR_HTH_N"/>
</dbReference>
<comment type="caution">
    <text evidence="6">The sequence shown here is derived from an EMBL/GenBank/DDBJ whole genome shotgun (WGS) entry which is preliminary data.</text>
</comment>
<gene>
    <name evidence="6" type="ORF">OM076_22360</name>
</gene>
<dbReference type="EMBL" id="JAPDOD010000022">
    <property type="protein sequence ID" value="MDA0163033.1"/>
    <property type="molecule type" value="Genomic_DNA"/>
</dbReference>
<evidence type="ECO:0000256" key="2">
    <source>
        <dbReference type="ARBA" id="ARBA00023015"/>
    </source>
</evidence>
<dbReference type="CDD" id="cd08414">
    <property type="entry name" value="PBP2_LTTR_aromatics_like"/>
    <property type="match status" value="1"/>
</dbReference>
<dbReference type="PANTHER" id="PTHR30346:SF0">
    <property type="entry name" value="HCA OPERON TRANSCRIPTIONAL ACTIVATOR HCAR"/>
    <property type="match status" value="1"/>
</dbReference>
<evidence type="ECO:0000259" key="5">
    <source>
        <dbReference type="PROSITE" id="PS50931"/>
    </source>
</evidence>
<dbReference type="SUPFAM" id="SSF46785">
    <property type="entry name" value="Winged helix' DNA-binding domain"/>
    <property type="match status" value="1"/>
</dbReference>
<dbReference type="PRINTS" id="PR00039">
    <property type="entry name" value="HTHLYSR"/>
</dbReference>